<evidence type="ECO:0000259" key="11">
    <source>
        <dbReference type="PROSITE" id="PS50011"/>
    </source>
</evidence>
<dbReference type="PANTHER" id="PTHR43289:SF6">
    <property type="entry name" value="SERINE_THREONINE-PROTEIN KINASE NEKL-3"/>
    <property type="match status" value="1"/>
</dbReference>
<dbReference type="InterPro" id="IPR008271">
    <property type="entry name" value="Ser/Thr_kinase_AS"/>
</dbReference>
<protein>
    <recommendedName>
        <fullName evidence="1">non-specific serine/threonine protein kinase</fullName>
        <ecNumber evidence="1">2.7.11.1</ecNumber>
    </recommendedName>
</protein>
<feature type="transmembrane region" description="Helical" evidence="10">
    <location>
        <begin position="324"/>
        <end position="347"/>
    </location>
</feature>
<accession>A0A1A2Z096</accession>
<feature type="repeat" description="NHL" evidence="8">
    <location>
        <begin position="587"/>
        <end position="613"/>
    </location>
</feature>
<reference evidence="13" key="1">
    <citation type="submission" date="2016-06" db="EMBL/GenBank/DDBJ databases">
        <authorList>
            <person name="Sutton G."/>
            <person name="Brinkac L."/>
            <person name="Sanka R."/>
            <person name="Adams M."/>
            <person name="Lau E."/>
            <person name="Sam S."/>
            <person name="Sreng N."/>
            <person name="Him V."/>
            <person name="Kerleguer A."/>
            <person name="Cheng S."/>
        </authorList>
    </citation>
    <scope>NUCLEOTIDE SEQUENCE [LARGE SCALE GENOMIC DNA]</scope>
    <source>
        <strain evidence="13">E861</strain>
    </source>
</reference>
<dbReference type="AlphaFoldDB" id="A0A1A2Z096"/>
<keyword evidence="2" id="KW-0723">Serine/threonine-protein kinase</keyword>
<dbReference type="InterPro" id="IPR035016">
    <property type="entry name" value="NHL_PKND"/>
</dbReference>
<dbReference type="Gene3D" id="3.30.200.20">
    <property type="entry name" value="Phosphorylase Kinase, domain 1"/>
    <property type="match status" value="1"/>
</dbReference>
<keyword evidence="5" id="KW-0547">Nucleotide-binding</keyword>
<dbReference type="EC" id="2.7.11.1" evidence="1"/>
<dbReference type="Proteomes" id="UP000093592">
    <property type="component" value="Unassembled WGS sequence"/>
</dbReference>
<dbReference type="CDD" id="cd14952">
    <property type="entry name" value="NHL_PKND_like"/>
    <property type="match status" value="1"/>
</dbReference>
<evidence type="ECO:0000256" key="6">
    <source>
        <dbReference type="ARBA" id="ARBA00022777"/>
    </source>
</evidence>
<feature type="repeat" description="NHL" evidence="8">
    <location>
        <begin position="448"/>
        <end position="489"/>
    </location>
</feature>
<feature type="repeat" description="NHL" evidence="8">
    <location>
        <begin position="366"/>
        <end position="405"/>
    </location>
</feature>
<evidence type="ECO:0000256" key="7">
    <source>
        <dbReference type="ARBA" id="ARBA00022840"/>
    </source>
</evidence>
<keyword evidence="3" id="KW-0808">Transferase</keyword>
<dbReference type="PANTHER" id="PTHR43289">
    <property type="entry name" value="MITOGEN-ACTIVATED PROTEIN KINASE KINASE KINASE 20-RELATED"/>
    <property type="match status" value="1"/>
</dbReference>
<dbReference type="RefSeq" id="WP_065015525.1">
    <property type="nucleotide sequence ID" value="NZ_LZKJ01000145.1"/>
</dbReference>
<comment type="caution">
    <text evidence="12">The sequence shown here is derived from an EMBL/GenBank/DDBJ whole genome shotgun (WGS) entry which is preliminary data.</text>
</comment>
<dbReference type="InterPro" id="IPR001258">
    <property type="entry name" value="NHL_repeat"/>
</dbReference>
<organism evidence="12 13">
    <name type="scientific">Mycobacterium kyorinense</name>
    <dbReference type="NCBI Taxonomy" id="487514"/>
    <lineage>
        <taxon>Bacteria</taxon>
        <taxon>Bacillati</taxon>
        <taxon>Actinomycetota</taxon>
        <taxon>Actinomycetes</taxon>
        <taxon>Mycobacteriales</taxon>
        <taxon>Mycobacteriaceae</taxon>
        <taxon>Mycobacterium</taxon>
    </lineage>
</organism>
<evidence type="ECO:0000256" key="2">
    <source>
        <dbReference type="ARBA" id="ARBA00022527"/>
    </source>
</evidence>
<proteinExistence type="predicted"/>
<feature type="repeat" description="NHL" evidence="8">
    <location>
        <begin position="410"/>
        <end position="447"/>
    </location>
</feature>
<dbReference type="Gene3D" id="2.40.10.500">
    <property type="match status" value="3"/>
</dbReference>
<gene>
    <name evidence="12" type="ORF">A5707_04790</name>
</gene>
<dbReference type="Gene3D" id="1.10.510.10">
    <property type="entry name" value="Transferase(Phosphotransferase) domain 1"/>
    <property type="match status" value="1"/>
</dbReference>
<dbReference type="EMBL" id="LZKJ01000145">
    <property type="protein sequence ID" value="OBI43710.1"/>
    <property type="molecule type" value="Genomic_DNA"/>
</dbReference>
<evidence type="ECO:0000256" key="10">
    <source>
        <dbReference type="SAM" id="Phobius"/>
    </source>
</evidence>
<dbReference type="InterPro" id="IPR013658">
    <property type="entry name" value="SGL"/>
</dbReference>
<dbReference type="PROSITE" id="PS50011">
    <property type="entry name" value="PROTEIN_KINASE_DOM"/>
    <property type="match status" value="1"/>
</dbReference>
<evidence type="ECO:0000256" key="3">
    <source>
        <dbReference type="ARBA" id="ARBA00022679"/>
    </source>
</evidence>
<evidence type="ECO:0000313" key="13">
    <source>
        <dbReference type="Proteomes" id="UP000093592"/>
    </source>
</evidence>
<dbReference type="Pfam" id="PF01436">
    <property type="entry name" value="NHL"/>
    <property type="match status" value="1"/>
</dbReference>
<keyword evidence="7" id="KW-0067">ATP-binding</keyword>
<keyword evidence="4" id="KW-0677">Repeat</keyword>
<dbReference type="OrthoDB" id="5240929at2"/>
<evidence type="ECO:0000256" key="5">
    <source>
        <dbReference type="ARBA" id="ARBA00022741"/>
    </source>
</evidence>
<dbReference type="InterPro" id="IPR000719">
    <property type="entry name" value="Prot_kinase_dom"/>
</dbReference>
<feature type="domain" description="Protein kinase" evidence="11">
    <location>
        <begin position="17"/>
        <end position="274"/>
    </location>
</feature>
<dbReference type="Pfam" id="PF00069">
    <property type="entry name" value="Pkinase"/>
    <property type="match status" value="1"/>
</dbReference>
<feature type="repeat" description="NHL" evidence="8">
    <location>
        <begin position="490"/>
        <end position="531"/>
    </location>
</feature>
<keyword evidence="10" id="KW-0812">Transmembrane</keyword>
<dbReference type="PROSITE" id="PS00108">
    <property type="entry name" value="PROTEIN_KINASE_ST"/>
    <property type="match status" value="1"/>
</dbReference>
<dbReference type="CDD" id="cd14014">
    <property type="entry name" value="STKc_PknB_like"/>
    <property type="match status" value="1"/>
</dbReference>
<dbReference type="GO" id="GO:0004674">
    <property type="term" value="F:protein serine/threonine kinase activity"/>
    <property type="evidence" value="ECO:0007669"/>
    <property type="project" value="UniProtKB-KW"/>
</dbReference>
<dbReference type="Pfam" id="PF08450">
    <property type="entry name" value="SGL"/>
    <property type="match status" value="1"/>
</dbReference>
<evidence type="ECO:0000256" key="4">
    <source>
        <dbReference type="ARBA" id="ARBA00022737"/>
    </source>
</evidence>
<feature type="region of interest" description="Disordered" evidence="9">
    <location>
        <begin position="275"/>
        <end position="318"/>
    </location>
</feature>
<dbReference type="PROSITE" id="PS51125">
    <property type="entry name" value="NHL"/>
    <property type="match status" value="5"/>
</dbReference>
<dbReference type="GO" id="GO:0080090">
    <property type="term" value="P:regulation of primary metabolic process"/>
    <property type="evidence" value="ECO:0007669"/>
    <property type="project" value="UniProtKB-ARBA"/>
</dbReference>
<evidence type="ECO:0000313" key="12">
    <source>
        <dbReference type="EMBL" id="OBI43710.1"/>
    </source>
</evidence>
<keyword evidence="6" id="KW-0418">Kinase</keyword>
<sequence>MGQQPDDARVGTRFGRYEIRAVLGQTGVGRVYQAVETGPDTAGERTVAVTVLPPTLDRERFFRELPIVAGLSDPHLLPVRDWGETDGVGYIATASTSGETLRSLLTMYGPIAPARAVAIVEQLAAVLDVAHAARLTHRDIKPENILVTGDDVVYLLGLGIADTALDGRGPTAGTYAYTAPERFDNERPTSRADVYSLTGVLCEMLTGDSPFAGAVTVSQVIKAHLTAAPPKPSLLRPRVIPPRFDAVIARGMAKNPQQRFATAGDLARAARDALSAPPHDAPTMVRRTTDHPPARIRNRPAEPIPEFDFSSDEVAEPGPQGPKLLPLAIVVVVLLLTVIGLLVWWIASSGSDQHGRGARSTPTTYQPGVLPFSGLTGPEGVAVDASGNVYVTNIDNDRVMKLEAGSTHQTVLPFTGLKEPYGLAVDTDGGVYVADTDNDRVLKVAAGSDSQTVVPFTGLKRPAGLAVDGSGSVYVVDTGHDRVLKLQAGSEDQTVLPFNDLERPKGVAVDGSGSVYVVDTGNNRVLKLAAGAAGQTVMPFTSLKDPSGLAADAAGNVYVTDGSRLVKMAAGSTKQTVLPASDLGYTRGVAVDASGNVYVTDYGNDQVVKLTPG</sequence>
<evidence type="ECO:0000256" key="1">
    <source>
        <dbReference type="ARBA" id="ARBA00012513"/>
    </source>
</evidence>
<name>A0A1A2Z096_9MYCO</name>
<keyword evidence="10" id="KW-0472">Membrane</keyword>
<keyword evidence="10" id="KW-1133">Transmembrane helix</keyword>
<dbReference type="SMART" id="SM00220">
    <property type="entry name" value="S_TKc"/>
    <property type="match status" value="1"/>
</dbReference>
<dbReference type="SUPFAM" id="SSF101898">
    <property type="entry name" value="NHL repeat"/>
    <property type="match status" value="1"/>
</dbReference>
<evidence type="ECO:0000256" key="9">
    <source>
        <dbReference type="SAM" id="MobiDB-lite"/>
    </source>
</evidence>
<dbReference type="InterPro" id="IPR011009">
    <property type="entry name" value="Kinase-like_dom_sf"/>
</dbReference>
<dbReference type="GO" id="GO:0005524">
    <property type="term" value="F:ATP binding"/>
    <property type="evidence" value="ECO:0007669"/>
    <property type="project" value="UniProtKB-KW"/>
</dbReference>
<dbReference type="SUPFAM" id="SSF56112">
    <property type="entry name" value="Protein kinase-like (PK-like)"/>
    <property type="match status" value="1"/>
</dbReference>
<evidence type="ECO:0000256" key="8">
    <source>
        <dbReference type="PROSITE-ProRule" id="PRU00504"/>
    </source>
</evidence>